<reference evidence="2" key="1">
    <citation type="submission" date="2024-06" db="EMBL/GenBank/DDBJ databases">
        <title>Draft Genome Sequence of Deinococcus sonorensis Type Strain KR-87, a Biofilm Producing Representative of the Genus Deinococcus.</title>
        <authorList>
            <person name="Boren L.S."/>
            <person name="Grosso R.A."/>
            <person name="Hugenberg-Cox A.N."/>
            <person name="Hill J.T.E."/>
            <person name="Albert C.M."/>
            <person name="Tuohy J.M."/>
        </authorList>
    </citation>
    <scope>NUCLEOTIDE SEQUENCE</scope>
    <source>
        <strain evidence="2">KR-87</strain>
    </source>
</reference>
<gene>
    <name evidence="2" type="ORF">ABOD76_10250</name>
</gene>
<protein>
    <submittedName>
        <fullName evidence="2">Uncharacterized protein</fullName>
    </submittedName>
</protein>
<keyword evidence="1" id="KW-0175">Coiled coil</keyword>
<dbReference type="AlphaFoldDB" id="A0AAU7UDY6"/>
<sequence>MTEQHAETLPDPAALQDMFDRYTALRDTIQGLQAEREQLSEQIKAALDAGLSAESELYRATLKRSRRIEYPLDRFREAFGDAAALEAAVIDRKRAEALAKAGDLDLEQLQQLAEVREVVSLVLVARGDD</sequence>
<proteinExistence type="predicted"/>
<dbReference type="RefSeq" id="WP_350244738.1">
    <property type="nucleotide sequence ID" value="NZ_CP158299.1"/>
</dbReference>
<feature type="coiled-coil region" evidence="1">
    <location>
        <begin position="15"/>
        <end position="49"/>
    </location>
</feature>
<dbReference type="KEGG" id="dsc:ABOD76_10250"/>
<dbReference type="EMBL" id="CP158299">
    <property type="protein sequence ID" value="XBV86664.1"/>
    <property type="molecule type" value="Genomic_DNA"/>
</dbReference>
<evidence type="ECO:0000256" key="1">
    <source>
        <dbReference type="SAM" id="Coils"/>
    </source>
</evidence>
<evidence type="ECO:0000313" key="2">
    <source>
        <dbReference type="EMBL" id="XBV86664.1"/>
    </source>
</evidence>
<name>A0AAU7UDY6_9DEIO</name>
<accession>A0AAU7UDY6</accession>
<organism evidence="2">
    <name type="scientific">Deinococcus sonorensis KR-87</name>
    <dbReference type="NCBI Taxonomy" id="694439"/>
    <lineage>
        <taxon>Bacteria</taxon>
        <taxon>Thermotogati</taxon>
        <taxon>Deinococcota</taxon>
        <taxon>Deinococci</taxon>
        <taxon>Deinococcales</taxon>
        <taxon>Deinococcaceae</taxon>
        <taxon>Deinococcus</taxon>
    </lineage>
</organism>